<dbReference type="Gene3D" id="2.60.120.1440">
    <property type="match status" value="1"/>
</dbReference>
<feature type="domain" description="FecR protein" evidence="1">
    <location>
        <begin position="174"/>
        <end position="266"/>
    </location>
</feature>
<evidence type="ECO:0000313" key="3">
    <source>
        <dbReference type="EMBL" id="SOD14491.1"/>
    </source>
</evidence>
<dbReference type="AlphaFoldDB" id="A0A285ZXV9"/>
<dbReference type="RefSeq" id="WP_097130694.1">
    <property type="nucleotide sequence ID" value="NZ_OCMT01000002.1"/>
</dbReference>
<dbReference type="OrthoDB" id="1099963at2"/>
<organism evidence="3 4">
    <name type="scientific">Pedobacter xixiisoli</name>
    <dbReference type="NCBI Taxonomy" id="1476464"/>
    <lineage>
        <taxon>Bacteria</taxon>
        <taxon>Pseudomonadati</taxon>
        <taxon>Bacteroidota</taxon>
        <taxon>Sphingobacteriia</taxon>
        <taxon>Sphingobacteriales</taxon>
        <taxon>Sphingobacteriaceae</taxon>
        <taxon>Pedobacter</taxon>
    </lineage>
</organism>
<dbReference type="Pfam" id="PF16344">
    <property type="entry name" value="FecR_C"/>
    <property type="match status" value="1"/>
</dbReference>
<evidence type="ECO:0000313" key="4">
    <source>
        <dbReference type="Proteomes" id="UP000219281"/>
    </source>
</evidence>
<dbReference type="Pfam" id="PF04773">
    <property type="entry name" value="FecR"/>
    <property type="match status" value="1"/>
</dbReference>
<dbReference type="InterPro" id="IPR006860">
    <property type="entry name" value="FecR"/>
</dbReference>
<dbReference type="Proteomes" id="UP000219281">
    <property type="component" value="Unassembled WGS sequence"/>
</dbReference>
<dbReference type="Gene3D" id="3.55.50.30">
    <property type="match status" value="1"/>
</dbReference>
<dbReference type="PANTHER" id="PTHR30273">
    <property type="entry name" value="PERIPLASMIC SIGNAL SENSOR AND SIGMA FACTOR ACTIVATOR FECR-RELATED"/>
    <property type="match status" value="1"/>
</dbReference>
<accession>A0A285ZXV9</accession>
<sequence length="375" mass="41691">MEQKPEFKQLFSRYLNNQVTANDLNSLFKSMDEASEQHLRSHISNELLSEDEAEPSNPAHLRNIFAKIEEQINDQPKTKVLKLSTWYKTAAAAAVIFGLGYLALYDSPANKHEIVPGGSKALLIINNEETPLDGKSKSSFSPAAAISVSTAADGTITYKQTSNDTTGLSTLHAISTPAGGFYKITLGDGTQVYLNSKSTLEFPVGFYGAKRHVKLNGEAYFKVAKNKQMPFIVSVNQTDVQVLGTSFIINSFGKQTKTTLFEGSVQVNYLNNHKILAPGQEGLSDRNGILINKADTAAAIAWTNGLFAFNDQPLTEVLHELSRWYDFTFDENSIPNKRLYIRLNRNTAFKDVIQMLYTTTGLKFKIEERRLSIEN</sequence>
<dbReference type="GO" id="GO:0016989">
    <property type="term" value="F:sigma factor antagonist activity"/>
    <property type="evidence" value="ECO:0007669"/>
    <property type="project" value="TreeGrafter"/>
</dbReference>
<gene>
    <name evidence="3" type="ORF">SAMN06297358_1601</name>
</gene>
<keyword evidence="4" id="KW-1185">Reference proteome</keyword>
<dbReference type="EMBL" id="OCMT01000002">
    <property type="protein sequence ID" value="SOD14491.1"/>
    <property type="molecule type" value="Genomic_DNA"/>
</dbReference>
<dbReference type="InterPro" id="IPR012373">
    <property type="entry name" value="Ferrdict_sens_TM"/>
</dbReference>
<dbReference type="PANTHER" id="PTHR30273:SF2">
    <property type="entry name" value="PROTEIN FECR"/>
    <property type="match status" value="1"/>
</dbReference>
<protein>
    <submittedName>
        <fullName evidence="3">FecR family protein</fullName>
    </submittedName>
</protein>
<proteinExistence type="predicted"/>
<dbReference type="PIRSF" id="PIRSF018266">
    <property type="entry name" value="FecR"/>
    <property type="match status" value="1"/>
</dbReference>
<reference evidence="4" key="1">
    <citation type="submission" date="2017-09" db="EMBL/GenBank/DDBJ databases">
        <authorList>
            <person name="Varghese N."/>
            <person name="Submissions S."/>
        </authorList>
    </citation>
    <scope>NUCLEOTIDE SEQUENCE [LARGE SCALE GENOMIC DNA]</scope>
    <source>
        <strain evidence="4">CGMCC 1.12803</strain>
    </source>
</reference>
<dbReference type="InterPro" id="IPR032508">
    <property type="entry name" value="FecR_C"/>
</dbReference>
<feature type="domain" description="Protein FecR C-terminal" evidence="2">
    <location>
        <begin position="307"/>
        <end position="371"/>
    </location>
</feature>
<evidence type="ECO:0000259" key="1">
    <source>
        <dbReference type="Pfam" id="PF04773"/>
    </source>
</evidence>
<evidence type="ECO:0000259" key="2">
    <source>
        <dbReference type="Pfam" id="PF16344"/>
    </source>
</evidence>
<name>A0A285ZXV9_9SPHI</name>